<dbReference type="PANTHER" id="PTHR42810:SF2">
    <property type="entry name" value="PURINE PERMEASE C1399.01C-RELATED"/>
    <property type="match status" value="1"/>
</dbReference>
<keyword evidence="5 8" id="KW-1133">Transmembrane helix</keyword>
<name>A0A2P6VGE6_9CHLO</name>
<keyword evidence="4 8" id="KW-0812">Transmembrane</keyword>
<evidence type="ECO:0000256" key="6">
    <source>
        <dbReference type="ARBA" id="ARBA00023136"/>
    </source>
</evidence>
<reference evidence="9 10" key="1">
    <citation type="journal article" date="2018" name="Plant J.">
        <title>Genome sequences of Chlorella sorokiniana UTEX 1602 and Micractinium conductrix SAG 241.80: implications to maltose excretion by a green alga.</title>
        <authorList>
            <person name="Arriola M.B."/>
            <person name="Velmurugan N."/>
            <person name="Zhang Y."/>
            <person name="Plunkett M.H."/>
            <person name="Hondzo H."/>
            <person name="Barney B.M."/>
        </authorList>
    </citation>
    <scope>NUCLEOTIDE SEQUENCE [LARGE SCALE GENOMIC DNA]</scope>
    <source>
        <strain evidence="9 10">SAG 241.80</strain>
    </source>
</reference>
<dbReference type="GO" id="GO:0005886">
    <property type="term" value="C:plasma membrane"/>
    <property type="evidence" value="ECO:0007669"/>
    <property type="project" value="UniProtKB-ARBA"/>
</dbReference>
<feature type="region of interest" description="Disordered" evidence="7">
    <location>
        <begin position="571"/>
        <end position="592"/>
    </location>
</feature>
<dbReference type="GO" id="GO:0042907">
    <property type="term" value="F:xanthine transmembrane transporter activity"/>
    <property type="evidence" value="ECO:0007669"/>
    <property type="project" value="TreeGrafter"/>
</dbReference>
<dbReference type="AlphaFoldDB" id="A0A2P6VGE6"/>
<evidence type="ECO:0000313" key="9">
    <source>
        <dbReference type="EMBL" id="PSC73164.1"/>
    </source>
</evidence>
<feature type="transmembrane region" description="Helical" evidence="8">
    <location>
        <begin position="463"/>
        <end position="481"/>
    </location>
</feature>
<dbReference type="Proteomes" id="UP000239649">
    <property type="component" value="Unassembled WGS sequence"/>
</dbReference>
<keyword evidence="6 8" id="KW-0472">Membrane</keyword>
<feature type="transmembrane region" description="Helical" evidence="8">
    <location>
        <begin position="90"/>
        <end position="111"/>
    </location>
</feature>
<evidence type="ECO:0000256" key="4">
    <source>
        <dbReference type="ARBA" id="ARBA00022692"/>
    </source>
</evidence>
<dbReference type="EMBL" id="LHPF02000008">
    <property type="protein sequence ID" value="PSC73164.1"/>
    <property type="molecule type" value="Genomic_DNA"/>
</dbReference>
<dbReference type="InterPro" id="IPR006042">
    <property type="entry name" value="Xan_ur_permease"/>
</dbReference>
<dbReference type="NCBIfam" id="TIGR00801">
    <property type="entry name" value="ncs2"/>
    <property type="match status" value="1"/>
</dbReference>
<gene>
    <name evidence="9" type="ORF">C2E20_3617</name>
</gene>
<comment type="subcellular location">
    <subcellularLocation>
        <location evidence="1">Membrane</location>
        <topology evidence="1">Multi-pass membrane protein</topology>
    </subcellularLocation>
</comment>
<evidence type="ECO:0000256" key="5">
    <source>
        <dbReference type="ARBA" id="ARBA00022989"/>
    </source>
</evidence>
<feature type="transmembrane region" description="Helical" evidence="8">
    <location>
        <begin position="266"/>
        <end position="284"/>
    </location>
</feature>
<evidence type="ECO:0000256" key="1">
    <source>
        <dbReference type="ARBA" id="ARBA00004141"/>
    </source>
</evidence>
<feature type="transmembrane region" description="Helical" evidence="8">
    <location>
        <begin position="183"/>
        <end position="205"/>
    </location>
</feature>
<dbReference type="OrthoDB" id="1641903at2759"/>
<dbReference type="InterPro" id="IPR006043">
    <property type="entry name" value="NCS2"/>
</dbReference>
<comment type="similarity">
    <text evidence="2">Belongs to the nucleobase:cation symporter-2 (NCS2) (TC 2.A.40) family.</text>
</comment>
<evidence type="ECO:0000256" key="8">
    <source>
        <dbReference type="SAM" id="Phobius"/>
    </source>
</evidence>
<evidence type="ECO:0000256" key="7">
    <source>
        <dbReference type="SAM" id="MobiDB-lite"/>
    </source>
</evidence>
<proteinExistence type="inferred from homology"/>
<keyword evidence="3" id="KW-0813">Transport</keyword>
<comment type="caution">
    <text evidence="9">The sequence shown here is derived from an EMBL/GenBank/DDBJ whole genome shotgun (WGS) entry which is preliminary data.</text>
</comment>
<feature type="transmembrane region" description="Helical" evidence="8">
    <location>
        <begin position="503"/>
        <end position="526"/>
    </location>
</feature>
<keyword evidence="10" id="KW-1185">Reference proteome</keyword>
<evidence type="ECO:0000313" key="10">
    <source>
        <dbReference type="Proteomes" id="UP000239649"/>
    </source>
</evidence>
<feature type="transmembrane region" description="Helical" evidence="8">
    <location>
        <begin position="41"/>
        <end position="70"/>
    </location>
</feature>
<dbReference type="PANTHER" id="PTHR42810">
    <property type="entry name" value="PURINE PERMEASE C1399.01C-RELATED"/>
    <property type="match status" value="1"/>
</dbReference>
<feature type="transmembrane region" description="Helical" evidence="8">
    <location>
        <begin position="431"/>
        <end position="451"/>
    </location>
</feature>
<feature type="transmembrane region" description="Helical" evidence="8">
    <location>
        <begin position="403"/>
        <end position="425"/>
    </location>
</feature>
<accession>A0A2P6VGE6</accession>
<feature type="transmembrane region" description="Helical" evidence="8">
    <location>
        <begin position="157"/>
        <end position="176"/>
    </location>
</feature>
<dbReference type="Pfam" id="PF00860">
    <property type="entry name" value="Xan_ur_permease"/>
    <property type="match status" value="1"/>
</dbReference>
<evidence type="ECO:0000256" key="3">
    <source>
        <dbReference type="ARBA" id="ARBA00022448"/>
    </source>
</evidence>
<evidence type="ECO:0000256" key="2">
    <source>
        <dbReference type="ARBA" id="ARBA00008821"/>
    </source>
</evidence>
<sequence>MVNWKHMMVGDYDWGYLCTPQWPWCNKAGKRNPPRFFDKDAWLGLCTAAVMGLQHAMAMLAGLTTVPYLLGANAFSDPSLTAQEATTMQQYLISATLIVCGITSAIQVTGIPLPFKRQLGAGILSVMGVSFATFSPANGTLGLLIKDGNTFEEAFGKVLGTAAVCAVVPFFISFLPPRVIKRVFPPIVCGVTICLIGINLCGVGMKSWGGGAFCADNYKGLYLPATGCSYVDMKTNATVTSESCFRNVPIKCNGNGDVVLPFGSPVYVGLGFAVFGFIVLLELFGSPFMRNCEFVTSAEIDNAPAITFLWVHTFPLKIYGPLVLPLLIIFCITSIETVGDVTATEEASFLSTTGPGHEKRIRGALLNDGISSIFSALATSLPLTTFAQNNGVISLTAVASRQAGWACAIWLFLMGVLAKFGGIITSIPDCVFGGMTTFLFANVIASGVKIIVGEHLSRRNRIIMAFSFALGIGVTLVPQWANNPLGLWPYSGTNETVRGIREAVITILDTGFCIGAITAIFLNLLLPAEEAMVVPQPTFRGNVSAEPSFLRVEDFNATDAVDVAPTGEEMTKFDTADNSGSGKPAGAIASTV</sequence>
<dbReference type="STRING" id="554055.A0A2P6VGE6"/>
<organism evidence="9 10">
    <name type="scientific">Micractinium conductrix</name>
    <dbReference type="NCBI Taxonomy" id="554055"/>
    <lineage>
        <taxon>Eukaryota</taxon>
        <taxon>Viridiplantae</taxon>
        <taxon>Chlorophyta</taxon>
        <taxon>core chlorophytes</taxon>
        <taxon>Trebouxiophyceae</taxon>
        <taxon>Chlorellales</taxon>
        <taxon>Chlorellaceae</taxon>
        <taxon>Chlorella clade</taxon>
        <taxon>Micractinium</taxon>
    </lineage>
</organism>
<protein>
    <submittedName>
        <fullName evidence="9">Uric acid-xanthine permease</fullName>
    </submittedName>
</protein>
<feature type="transmembrane region" description="Helical" evidence="8">
    <location>
        <begin position="123"/>
        <end position="145"/>
    </location>
</feature>